<sequence length="109" mass="11928">MLETWLRTIDLCNDSQIIQDERGLWGITGGPTEGALKVLAAKAQLAPVETRLIAKIPFDSQYKYMATLQQIGDEERVLITGAPGRYLRHVPPADEQAGRGAVRAAVLGR</sequence>
<evidence type="ECO:0000313" key="2">
    <source>
        <dbReference type="Proteomes" id="UP000339249"/>
    </source>
</evidence>
<dbReference type="AlphaFoldDB" id="A0A4U9DEL0"/>
<protein>
    <submittedName>
        <fullName evidence="1">Probable cation-transporting ATPase F</fullName>
        <ecNumber evidence="1">3.6.3.-</ecNumber>
    </submittedName>
</protein>
<dbReference type="Pfam" id="PF13246">
    <property type="entry name" value="Cation_ATPase"/>
    <property type="match status" value="1"/>
</dbReference>
<reference evidence="1 2" key="1">
    <citation type="submission" date="2019-04" db="EMBL/GenBank/DDBJ databases">
        <authorList>
            <consortium name="Pathogen Informatics"/>
        </authorList>
    </citation>
    <scope>NUCLEOTIDE SEQUENCE [LARGE SCALE GENOMIC DNA]</scope>
    <source>
        <strain evidence="1 2">NCTC9185</strain>
    </source>
</reference>
<dbReference type="EC" id="3.6.3.-" evidence="1"/>
<dbReference type="InterPro" id="IPR023299">
    <property type="entry name" value="ATPase_P-typ_cyto_dom_N"/>
</dbReference>
<accession>A0A4U9DEL0</accession>
<keyword evidence="1" id="KW-0378">Hydrolase</keyword>
<organism evidence="1 2">
    <name type="scientific">Raoultella terrigena</name>
    <name type="common">Klebsiella terrigena</name>
    <dbReference type="NCBI Taxonomy" id="577"/>
    <lineage>
        <taxon>Bacteria</taxon>
        <taxon>Pseudomonadati</taxon>
        <taxon>Pseudomonadota</taxon>
        <taxon>Gammaproteobacteria</taxon>
        <taxon>Enterobacterales</taxon>
        <taxon>Enterobacteriaceae</taxon>
        <taxon>Klebsiella/Raoultella group</taxon>
        <taxon>Raoultella</taxon>
    </lineage>
</organism>
<proteinExistence type="predicted"/>
<dbReference type="EMBL" id="CABDVU010000001">
    <property type="protein sequence ID" value="VTN14818.1"/>
    <property type="molecule type" value="Genomic_DNA"/>
</dbReference>
<dbReference type="GO" id="GO:0000166">
    <property type="term" value="F:nucleotide binding"/>
    <property type="evidence" value="ECO:0007669"/>
    <property type="project" value="InterPro"/>
</dbReference>
<dbReference type="SUPFAM" id="SSF81660">
    <property type="entry name" value="Metal cation-transporting ATPase, ATP-binding domain N"/>
    <property type="match status" value="1"/>
</dbReference>
<name>A0A4U9DEL0_RAOTE</name>
<gene>
    <name evidence="1" type="primary">ctpF_2</name>
    <name evidence="1" type="ORF">NCTC9185_06886</name>
</gene>
<dbReference type="Proteomes" id="UP000339249">
    <property type="component" value="Unassembled WGS sequence"/>
</dbReference>
<dbReference type="GO" id="GO:0016787">
    <property type="term" value="F:hydrolase activity"/>
    <property type="evidence" value="ECO:0007669"/>
    <property type="project" value="UniProtKB-KW"/>
</dbReference>
<dbReference type="Gene3D" id="3.40.1110.10">
    <property type="entry name" value="Calcium-transporting ATPase, cytoplasmic domain N"/>
    <property type="match status" value="1"/>
</dbReference>
<evidence type="ECO:0000313" key="1">
    <source>
        <dbReference type="EMBL" id="VTN14818.1"/>
    </source>
</evidence>